<evidence type="ECO:0000313" key="3">
    <source>
        <dbReference type="Proteomes" id="UP000006514"/>
    </source>
</evidence>
<gene>
    <name evidence="2" type="ORF">AURDEDRAFT_131446</name>
</gene>
<dbReference type="EMBL" id="JH688052">
    <property type="protein sequence ID" value="EJD33905.1"/>
    <property type="molecule type" value="Genomic_DNA"/>
</dbReference>
<name>J0WNE6_AURST</name>
<dbReference type="eggNOG" id="ENOG502SBRG">
    <property type="taxonomic scope" value="Eukaryota"/>
</dbReference>
<dbReference type="KEGG" id="adl:AURDEDRAFT_131446"/>
<dbReference type="Proteomes" id="UP000006514">
    <property type="component" value="Unassembled WGS sequence"/>
</dbReference>
<proteinExistence type="predicted"/>
<reference evidence="3" key="1">
    <citation type="journal article" date="2012" name="Science">
        <title>The Paleozoic origin of enzymatic lignin decomposition reconstructed from 31 fungal genomes.</title>
        <authorList>
            <person name="Floudas D."/>
            <person name="Binder M."/>
            <person name="Riley R."/>
            <person name="Barry K."/>
            <person name="Blanchette R.A."/>
            <person name="Henrissat B."/>
            <person name="Martinez A.T."/>
            <person name="Otillar R."/>
            <person name="Spatafora J.W."/>
            <person name="Yadav J.S."/>
            <person name="Aerts A."/>
            <person name="Benoit I."/>
            <person name="Boyd A."/>
            <person name="Carlson A."/>
            <person name="Copeland A."/>
            <person name="Coutinho P.M."/>
            <person name="de Vries R.P."/>
            <person name="Ferreira P."/>
            <person name="Findley K."/>
            <person name="Foster B."/>
            <person name="Gaskell J."/>
            <person name="Glotzer D."/>
            <person name="Gorecki P."/>
            <person name="Heitman J."/>
            <person name="Hesse C."/>
            <person name="Hori C."/>
            <person name="Igarashi K."/>
            <person name="Jurgens J.A."/>
            <person name="Kallen N."/>
            <person name="Kersten P."/>
            <person name="Kohler A."/>
            <person name="Kuees U."/>
            <person name="Kumar T.K.A."/>
            <person name="Kuo A."/>
            <person name="LaButti K."/>
            <person name="Larrondo L.F."/>
            <person name="Lindquist E."/>
            <person name="Ling A."/>
            <person name="Lombard V."/>
            <person name="Lucas S."/>
            <person name="Lundell T."/>
            <person name="Martin R."/>
            <person name="McLaughlin D.J."/>
            <person name="Morgenstern I."/>
            <person name="Morin E."/>
            <person name="Murat C."/>
            <person name="Nagy L.G."/>
            <person name="Nolan M."/>
            <person name="Ohm R.A."/>
            <person name="Patyshakuliyeva A."/>
            <person name="Rokas A."/>
            <person name="Ruiz-Duenas F.J."/>
            <person name="Sabat G."/>
            <person name="Salamov A."/>
            <person name="Samejima M."/>
            <person name="Schmutz J."/>
            <person name="Slot J.C."/>
            <person name="St John F."/>
            <person name="Stenlid J."/>
            <person name="Sun H."/>
            <person name="Sun S."/>
            <person name="Syed K."/>
            <person name="Tsang A."/>
            <person name="Wiebenga A."/>
            <person name="Young D."/>
            <person name="Pisabarro A."/>
            <person name="Eastwood D.C."/>
            <person name="Martin F."/>
            <person name="Cullen D."/>
            <person name="Grigoriev I.V."/>
            <person name="Hibbett D.S."/>
        </authorList>
    </citation>
    <scope>NUCLEOTIDE SEQUENCE [LARGE SCALE GENOMIC DNA]</scope>
    <source>
        <strain evidence="3">TFB10046</strain>
    </source>
</reference>
<organism evidence="2 3">
    <name type="scientific">Auricularia subglabra (strain TFB-10046 / SS5)</name>
    <name type="common">White-rot fungus</name>
    <name type="synonym">Auricularia delicata (strain TFB10046)</name>
    <dbReference type="NCBI Taxonomy" id="717982"/>
    <lineage>
        <taxon>Eukaryota</taxon>
        <taxon>Fungi</taxon>
        <taxon>Dikarya</taxon>
        <taxon>Basidiomycota</taxon>
        <taxon>Agaricomycotina</taxon>
        <taxon>Agaricomycetes</taxon>
        <taxon>Auriculariales</taxon>
        <taxon>Auriculariaceae</taxon>
        <taxon>Auricularia</taxon>
    </lineage>
</organism>
<sequence length="120" mass="13571">YRYATFKMDSVCEAIGVPHTLWEGDVKMFARGVEGCEPILAWLRKPEDPVLLAKFGNMTRDEFNRYKRDGTVPREKKRLREDDSFESTKKARVESGRAGTPGNKAPIVIDLSALPPSPQM</sequence>
<dbReference type="InParanoid" id="J0WNE6"/>
<feature type="compositionally biased region" description="Basic and acidic residues" evidence="1">
    <location>
        <begin position="66"/>
        <end position="95"/>
    </location>
</feature>
<evidence type="ECO:0000256" key="1">
    <source>
        <dbReference type="SAM" id="MobiDB-lite"/>
    </source>
</evidence>
<dbReference type="AlphaFoldDB" id="J0WNE6"/>
<evidence type="ECO:0000313" key="2">
    <source>
        <dbReference type="EMBL" id="EJD33905.1"/>
    </source>
</evidence>
<accession>J0WNE6</accession>
<protein>
    <submittedName>
        <fullName evidence="2">Uncharacterized protein</fullName>
    </submittedName>
</protein>
<feature type="region of interest" description="Disordered" evidence="1">
    <location>
        <begin position="66"/>
        <end position="120"/>
    </location>
</feature>
<keyword evidence="3" id="KW-1185">Reference proteome</keyword>
<feature type="non-terminal residue" evidence="2">
    <location>
        <position position="1"/>
    </location>
</feature>